<evidence type="ECO:0000256" key="2">
    <source>
        <dbReference type="ARBA" id="ARBA00005540"/>
    </source>
</evidence>
<keyword evidence="11" id="KW-1185">Reference proteome</keyword>
<comment type="subcellular location">
    <subcellularLocation>
        <location evidence="1">Cell membrane</location>
        <topology evidence="1">Multi-pass membrane protein</topology>
    </subcellularLocation>
</comment>
<dbReference type="Pfam" id="PF12822">
    <property type="entry name" value="ECF_trnsprt"/>
    <property type="match status" value="1"/>
</dbReference>
<keyword evidence="6 9" id="KW-1133">Transmembrane helix</keyword>
<evidence type="ECO:0000313" key="11">
    <source>
        <dbReference type="Proteomes" id="UP000003254"/>
    </source>
</evidence>
<organism evidence="10 11">
    <name type="scientific">[Ruminococcus] lactaris ATCC 29176</name>
    <dbReference type="NCBI Taxonomy" id="471875"/>
    <lineage>
        <taxon>Bacteria</taxon>
        <taxon>Bacillati</taxon>
        <taxon>Bacillota</taxon>
        <taxon>Clostridia</taxon>
        <taxon>Lachnospirales</taxon>
        <taxon>Lachnospiraceae</taxon>
        <taxon>Mediterraneibacter</taxon>
    </lineage>
</organism>
<keyword evidence="3 8" id="KW-0813">Transport</keyword>
<evidence type="ECO:0000256" key="6">
    <source>
        <dbReference type="ARBA" id="ARBA00022989"/>
    </source>
</evidence>
<evidence type="ECO:0000256" key="3">
    <source>
        <dbReference type="ARBA" id="ARBA00022448"/>
    </source>
</evidence>
<keyword evidence="7 8" id="KW-0472">Membrane</keyword>
<dbReference type="GO" id="GO:0032217">
    <property type="term" value="F:riboflavin transmembrane transporter activity"/>
    <property type="evidence" value="ECO:0007669"/>
    <property type="project" value="UniProtKB-UniRule"/>
</dbReference>
<dbReference type="GO" id="GO:0005886">
    <property type="term" value="C:plasma membrane"/>
    <property type="evidence" value="ECO:0007669"/>
    <property type="project" value="UniProtKB-SubCell"/>
</dbReference>
<evidence type="ECO:0000256" key="5">
    <source>
        <dbReference type="ARBA" id="ARBA00022692"/>
    </source>
</evidence>
<dbReference type="Gene3D" id="1.10.1760.20">
    <property type="match status" value="1"/>
</dbReference>
<keyword evidence="4 8" id="KW-1003">Cell membrane</keyword>
<evidence type="ECO:0000256" key="7">
    <source>
        <dbReference type="ARBA" id="ARBA00023136"/>
    </source>
</evidence>
<keyword evidence="5 9" id="KW-0812">Transmembrane</keyword>
<evidence type="ECO:0000256" key="4">
    <source>
        <dbReference type="ARBA" id="ARBA00022475"/>
    </source>
</evidence>
<evidence type="ECO:0000256" key="9">
    <source>
        <dbReference type="SAM" id="Phobius"/>
    </source>
</evidence>
<feature type="transmembrane region" description="Helical" evidence="9">
    <location>
        <begin position="141"/>
        <end position="165"/>
    </location>
</feature>
<dbReference type="Proteomes" id="UP000003254">
    <property type="component" value="Unassembled WGS sequence"/>
</dbReference>
<dbReference type="EMBL" id="ABOU02000050">
    <property type="protein sequence ID" value="EDY31713.1"/>
    <property type="molecule type" value="Genomic_DNA"/>
</dbReference>
<dbReference type="InterPro" id="IPR025720">
    <property type="entry name" value="RibU"/>
</dbReference>
<dbReference type="AlphaFoldDB" id="B5CS99"/>
<evidence type="ECO:0000256" key="1">
    <source>
        <dbReference type="ARBA" id="ARBA00004651"/>
    </source>
</evidence>
<comment type="caution">
    <text evidence="10">The sequence shown here is derived from an EMBL/GenBank/DDBJ whole genome shotgun (WGS) entry which is preliminary data.</text>
</comment>
<dbReference type="eggNOG" id="COG3601">
    <property type="taxonomic scope" value="Bacteria"/>
</dbReference>
<dbReference type="HOGENOM" id="CLU_086673_1_0_9"/>
<name>B5CS99_9FIRM</name>
<comment type="function">
    <text evidence="8">Probably a riboflavin-binding protein that interacts with the energy-coupling factor (ECF) ABC-transporter complex.</text>
</comment>
<dbReference type="PANTHER" id="PTHR38438:SF1">
    <property type="entry name" value="RIBOFLAVIN TRANSPORTER RIBU"/>
    <property type="match status" value="1"/>
</dbReference>
<dbReference type="PANTHER" id="PTHR38438">
    <property type="entry name" value="RIBOFLAVIN TRANSPORTER RIBU"/>
    <property type="match status" value="1"/>
</dbReference>
<gene>
    <name evidence="10" type="ORF">RUMLAC_02357</name>
</gene>
<accession>B5CS99</accession>
<evidence type="ECO:0000256" key="8">
    <source>
        <dbReference type="PIRNR" id="PIRNR037778"/>
    </source>
</evidence>
<dbReference type="PIRSF" id="PIRSF037778">
    <property type="entry name" value="UCP037778_transp_RibU"/>
    <property type="match status" value="1"/>
</dbReference>
<feature type="transmembrane region" description="Helical" evidence="9">
    <location>
        <begin position="196"/>
        <end position="220"/>
    </location>
</feature>
<protein>
    <recommendedName>
        <fullName evidence="8">Riboflavin transporter</fullName>
    </recommendedName>
</protein>
<evidence type="ECO:0000313" key="10">
    <source>
        <dbReference type="EMBL" id="EDY31713.1"/>
    </source>
</evidence>
<reference evidence="10 11" key="2">
    <citation type="submission" date="2008-08" db="EMBL/GenBank/DDBJ databases">
        <authorList>
            <person name="Fulton L."/>
            <person name="Clifton S."/>
            <person name="Fulton B."/>
            <person name="Xu J."/>
            <person name="Minx P."/>
            <person name="Pepin K.H."/>
            <person name="Johnson M."/>
            <person name="Bhonagiri V."/>
            <person name="Nash W.E."/>
            <person name="Mardis E.R."/>
            <person name="Wilson R.K."/>
        </authorList>
    </citation>
    <scope>NUCLEOTIDE SEQUENCE [LARGE SCALE GENOMIC DNA]</scope>
    <source>
        <strain evidence="10 11">ATCC 29176</strain>
    </source>
</reference>
<feature type="transmembrane region" description="Helical" evidence="9">
    <location>
        <begin position="38"/>
        <end position="58"/>
    </location>
</feature>
<comment type="similarity">
    <text evidence="2 8">Belongs to the prokaryotic riboflavin transporter (P-RFT) (TC 2.A.87) family.</text>
</comment>
<proteinExistence type="inferred from homology"/>
<reference evidence="10 11" key="1">
    <citation type="submission" date="2008-08" db="EMBL/GenBank/DDBJ databases">
        <title>Draft genome sequence of Ruminococcus lactaris ATCC 29176.</title>
        <authorList>
            <person name="Sudarsanam P."/>
            <person name="Ley R."/>
            <person name="Guruge J."/>
            <person name="Turnbaugh P.J."/>
            <person name="Mahowald M."/>
            <person name="Liep D."/>
            <person name="Gordon J."/>
        </authorList>
    </citation>
    <scope>NUCLEOTIDE SEQUENCE [LARGE SCALE GENOMIC DNA]</scope>
    <source>
        <strain evidence="10 11">ATCC 29176</strain>
    </source>
</reference>
<dbReference type="InterPro" id="IPR024529">
    <property type="entry name" value="ECF_trnsprt_substrate-spec"/>
</dbReference>
<sequence>MEDYLFQKFNTVVWKTAKKKERKEMSTKTMMQSEKKMGVRAVVQIGMLAAVAVILMLFEIPLPFAPSFYKIDFSEVPVLVGCFAMGPVAGALIELVKILLNFVLTGTSTAGVGEIANFVIGCALCVPAGIIYRRNRTRKNALIGMATGTILMTVLGCFVNAYVLLPAYGAAFGMPVSKLVGLGTAVNPHITSLSTFVIFAVAPFNLIKGVAVSAIVFVIYKKISPVLRMR</sequence>